<keyword evidence="4 6" id="KW-1133">Transmembrane helix</keyword>
<dbReference type="AlphaFoldDB" id="A0AB36ZTI1"/>
<accession>A0AB36ZTI1</accession>
<evidence type="ECO:0000313" key="8">
    <source>
        <dbReference type="EMBL" id="PPK58423.1"/>
    </source>
</evidence>
<proteinExistence type="predicted"/>
<gene>
    <name evidence="8" type="ORF">B0F89_13824</name>
</gene>
<dbReference type="PANTHER" id="PTHR47371:SF3">
    <property type="entry name" value="PHOSPHOGLYCEROL TRANSFERASE I"/>
    <property type="match status" value="1"/>
</dbReference>
<keyword evidence="8" id="KW-0808">Transferase</keyword>
<evidence type="ECO:0000313" key="9">
    <source>
        <dbReference type="Proteomes" id="UP000239861"/>
    </source>
</evidence>
<dbReference type="Proteomes" id="UP000239861">
    <property type="component" value="Unassembled WGS sequence"/>
</dbReference>
<feature type="transmembrane region" description="Helical" evidence="6">
    <location>
        <begin position="5"/>
        <end position="26"/>
    </location>
</feature>
<evidence type="ECO:0000256" key="6">
    <source>
        <dbReference type="SAM" id="Phobius"/>
    </source>
</evidence>
<reference evidence="8 9" key="1">
    <citation type="submission" date="2018-02" db="EMBL/GenBank/DDBJ databases">
        <title>Subsurface microbial communities from deep shales in Ohio and West Virginia, USA.</title>
        <authorList>
            <person name="Wrighton K."/>
        </authorList>
    </citation>
    <scope>NUCLEOTIDE SEQUENCE [LARGE SCALE GENOMIC DNA]</scope>
    <source>
        <strain evidence="8 9">MARC-MIP3H16</strain>
    </source>
</reference>
<protein>
    <submittedName>
        <fullName evidence="8">Phosphoglycerol transferase MdoB-like AlkP superfamily enzyme</fullName>
    </submittedName>
</protein>
<keyword evidence="5 6" id="KW-0472">Membrane</keyword>
<dbReference type="InterPro" id="IPR017850">
    <property type="entry name" value="Alkaline_phosphatase_core_sf"/>
</dbReference>
<dbReference type="Gene3D" id="3.30.1120.80">
    <property type="match status" value="1"/>
</dbReference>
<evidence type="ECO:0000256" key="2">
    <source>
        <dbReference type="ARBA" id="ARBA00022475"/>
    </source>
</evidence>
<keyword evidence="3 6" id="KW-0812">Transmembrane</keyword>
<sequence length="617" mass="71422">MKNYFLIFFVSYFTILITKFVFVFYLDEQFSEFATTELIYTIFWGIKFDFAASAIFAFVISFFDLNKRLFAFFGSVGIITIFLTQISDIFYFDESSRHVGYEIFDIFQDARSLFMTAFSQHTSMTVLAMFVSFLIFIICYKIFKNIEESKINKHYFLKKFFIILISVFFIRGMFQHIPLHPWQANEIGNTQLANVSLNSIYNIIYSVVNQKKKLSKVKIANLDKDILEKSLKEIYSDSNTNTNLPQIKTKPNVVLFFLEGWSAKFMSAYGFEGKTTPVYDSLLENSLHSRFMIANGRRTTEGIFATLTSYQNPLGKSIAKTQLQNFEYDSIIYELTKNGYDSAFFQGSSKDTSGTGSLVNNLGYKQSYGKRDIKERIYEENYWGVQDTDLYNFIEKKIENKSIKEPFVLGINGATTHDVITPKGYKKQNFVEDIGFNNKLNALNYADYALGEFIKNMEKKYPNTIFVLFADHCTGSIKGNMENYMIPFAIYSKDLIKPKKIDVVLSQRDIAPTVYDLVLGNHTKEMPNFTGKSLISNESFYTDYFRNGILGWIENNDIIELNTTTNKLTCFKLNNLNKESTSCTNLHEEMKKRALALTIKSQELLFEGRTKMIKEYK</sequence>
<dbReference type="GO" id="GO:0016740">
    <property type="term" value="F:transferase activity"/>
    <property type="evidence" value="ECO:0007669"/>
    <property type="project" value="UniProtKB-KW"/>
</dbReference>
<comment type="subcellular location">
    <subcellularLocation>
        <location evidence="1">Cell membrane</location>
        <topology evidence="1">Multi-pass membrane protein</topology>
    </subcellularLocation>
</comment>
<dbReference type="GO" id="GO:0005886">
    <property type="term" value="C:plasma membrane"/>
    <property type="evidence" value="ECO:0007669"/>
    <property type="project" value="UniProtKB-SubCell"/>
</dbReference>
<dbReference type="EMBL" id="PTIW01000038">
    <property type="protein sequence ID" value="PPK58423.1"/>
    <property type="molecule type" value="Genomic_DNA"/>
</dbReference>
<feature type="transmembrane region" description="Helical" evidence="6">
    <location>
        <begin position="155"/>
        <end position="174"/>
    </location>
</feature>
<feature type="transmembrane region" description="Helical" evidence="6">
    <location>
        <begin position="124"/>
        <end position="143"/>
    </location>
</feature>
<evidence type="ECO:0000256" key="4">
    <source>
        <dbReference type="ARBA" id="ARBA00022989"/>
    </source>
</evidence>
<evidence type="ECO:0000256" key="3">
    <source>
        <dbReference type="ARBA" id="ARBA00022692"/>
    </source>
</evidence>
<dbReference type="Gene3D" id="3.40.720.10">
    <property type="entry name" value="Alkaline Phosphatase, subunit A"/>
    <property type="match status" value="1"/>
</dbReference>
<dbReference type="SUPFAM" id="SSF53649">
    <property type="entry name" value="Alkaline phosphatase-like"/>
    <property type="match status" value="1"/>
</dbReference>
<dbReference type="Pfam" id="PF00884">
    <property type="entry name" value="Sulfatase"/>
    <property type="match status" value="1"/>
</dbReference>
<evidence type="ECO:0000259" key="7">
    <source>
        <dbReference type="Pfam" id="PF00884"/>
    </source>
</evidence>
<feature type="transmembrane region" description="Helical" evidence="6">
    <location>
        <begin position="38"/>
        <end position="63"/>
    </location>
</feature>
<comment type="caution">
    <text evidence="8">The sequence shown here is derived from an EMBL/GenBank/DDBJ whole genome shotgun (WGS) entry which is preliminary data.</text>
</comment>
<dbReference type="InterPro" id="IPR050448">
    <property type="entry name" value="OpgB/LTA_synthase_biosynth"/>
</dbReference>
<evidence type="ECO:0000256" key="5">
    <source>
        <dbReference type="ARBA" id="ARBA00023136"/>
    </source>
</evidence>
<dbReference type="InterPro" id="IPR000917">
    <property type="entry name" value="Sulfatase_N"/>
</dbReference>
<feature type="domain" description="Sulfatase N-terminal" evidence="7">
    <location>
        <begin position="251"/>
        <end position="518"/>
    </location>
</feature>
<dbReference type="CDD" id="cd16015">
    <property type="entry name" value="LTA_synthase"/>
    <property type="match status" value="1"/>
</dbReference>
<dbReference type="PANTHER" id="PTHR47371">
    <property type="entry name" value="LIPOTEICHOIC ACID SYNTHASE"/>
    <property type="match status" value="1"/>
</dbReference>
<evidence type="ECO:0000256" key="1">
    <source>
        <dbReference type="ARBA" id="ARBA00004651"/>
    </source>
</evidence>
<feature type="transmembrane region" description="Helical" evidence="6">
    <location>
        <begin position="70"/>
        <end position="92"/>
    </location>
</feature>
<name>A0AB36ZTI1_9BACT</name>
<keyword evidence="2" id="KW-1003">Cell membrane</keyword>
<organism evidence="8 9">
    <name type="scientific">Malaciobacter marinus</name>
    <dbReference type="NCBI Taxonomy" id="505249"/>
    <lineage>
        <taxon>Bacteria</taxon>
        <taxon>Pseudomonadati</taxon>
        <taxon>Campylobacterota</taxon>
        <taxon>Epsilonproteobacteria</taxon>
        <taxon>Campylobacterales</taxon>
        <taxon>Arcobacteraceae</taxon>
        <taxon>Malaciobacter</taxon>
    </lineage>
</organism>
<dbReference type="RefSeq" id="WP_104412792.1">
    <property type="nucleotide sequence ID" value="NZ_PTIW01000038.1"/>
</dbReference>